<reference evidence="1" key="1">
    <citation type="submission" date="2013-08" db="EMBL/GenBank/DDBJ databases">
        <authorList>
            <person name="Mendez C."/>
            <person name="Richter M."/>
            <person name="Ferrer M."/>
            <person name="Sanchez J."/>
        </authorList>
    </citation>
    <scope>NUCLEOTIDE SEQUENCE</scope>
</reference>
<name>T1DEU6_9ZZZZ</name>
<accession>T1DEU6</accession>
<gene>
    <name evidence="1" type="ORF">B1A_01455</name>
</gene>
<dbReference type="EC" id="2.4.99.-" evidence="1"/>
<keyword evidence="1" id="KW-0808">Transferase</keyword>
<sequence length="28" mass="3274">MLIHPDFDPVALHLGPFSIRWYGLMYLA</sequence>
<dbReference type="GO" id="GO:0016757">
    <property type="term" value="F:glycosyltransferase activity"/>
    <property type="evidence" value="ECO:0007669"/>
    <property type="project" value="UniProtKB-KW"/>
</dbReference>
<feature type="non-terminal residue" evidence="1">
    <location>
        <position position="28"/>
    </location>
</feature>
<keyword evidence="1" id="KW-0328">Glycosyltransferase</keyword>
<reference evidence="1" key="2">
    <citation type="journal article" date="2014" name="ISME J.">
        <title>Microbial stratification in low pH oxic and suboxic macroscopic growths along an acid mine drainage.</title>
        <authorList>
            <person name="Mendez-Garcia C."/>
            <person name="Mesa V."/>
            <person name="Sprenger R.R."/>
            <person name="Richter M."/>
            <person name="Diez M.S."/>
            <person name="Solano J."/>
            <person name="Bargiela R."/>
            <person name="Golyshina O.V."/>
            <person name="Manteca A."/>
            <person name="Ramos J.L."/>
            <person name="Gallego J.R."/>
            <person name="Llorente I."/>
            <person name="Martins Dos Santos V.A."/>
            <person name="Jensen O.N."/>
            <person name="Pelaez A.I."/>
            <person name="Sanchez J."/>
            <person name="Ferrer M."/>
        </authorList>
    </citation>
    <scope>NUCLEOTIDE SEQUENCE</scope>
</reference>
<protein>
    <submittedName>
        <fullName evidence="1">Prolipoprotein diacylglyceryl transferase</fullName>
        <ecNumber evidence="1">2.4.99.-</ecNumber>
    </submittedName>
</protein>
<dbReference type="AlphaFoldDB" id="T1DEU6"/>
<evidence type="ECO:0000313" key="1">
    <source>
        <dbReference type="EMBL" id="EQD79899.1"/>
    </source>
</evidence>
<comment type="caution">
    <text evidence="1">The sequence shown here is derived from an EMBL/GenBank/DDBJ whole genome shotgun (WGS) entry which is preliminary data.</text>
</comment>
<dbReference type="EMBL" id="AUZX01001109">
    <property type="protein sequence ID" value="EQD79899.1"/>
    <property type="molecule type" value="Genomic_DNA"/>
</dbReference>
<organism evidence="1">
    <name type="scientific">mine drainage metagenome</name>
    <dbReference type="NCBI Taxonomy" id="410659"/>
    <lineage>
        <taxon>unclassified sequences</taxon>
        <taxon>metagenomes</taxon>
        <taxon>ecological metagenomes</taxon>
    </lineage>
</organism>
<keyword evidence="1" id="KW-0449">Lipoprotein</keyword>
<proteinExistence type="predicted"/>